<proteinExistence type="inferred from homology"/>
<dbReference type="PRINTS" id="PR00081">
    <property type="entry name" value="GDHRDH"/>
</dbReference>
<reference evidence="4" key="1">
    <citation type="submission" date="2016-10" db="EMBL/GenBank/DDBJ databases">
        <authorList>
            <person name="Varghese N."/>
            <person name="Submissions S."/>
        </authorList>
    </citation>
    <scope>NUCLEOTIDE SEQUENCE [LARGE SCALE GENOMIC DNA]</scope>
    <source>
        <strain evidence="4">DSM 23439</strain>
    </source>
</reference>
<dbReference type="STRING" id="402385.SAMN05421848_2858"/>
<dbReference type="OrthoDB" id="9810734at2"/>
<keyword evidence="2" id="KW-0560">Oxidoreductase</keyword>
<organism evidence="3 4">
    <name type="scientific">Kushneria avicenniae</name>
    <dbReference type="NCBI Taxonomy" id="402385"/>
    <lineage>
        <taxon>Bacteria</taxon>
        <taxon>Pseudomonadati</taxon>
        <taxon>Pseudomonadota</taxon>
        <taxon>Gammaproteobacteria</taxon>
        <taxon>Oceanospirillales</taxon>
        <taxon>Halomonadaceae</taxon>
        <taxon>Kushneria</taxon>
    </lineage>
</organism>
<dbReference type="EMBL" id="FOLY01000006">
    <property type="protein sequence ID" value="SFC81701.1"/>
    <property type="molecule type" value="Genomic_DNA"/>
</dbReference>
<dbReference type="PANTHER" id="PTHR42901">
    <property type="entry name" value="ALCOHOL DEHYDROGENASE"/>
    <property type="match status" value="1"/>
</dbReference>
<dbReference type="InterPro" id="IPR002347">
    <property type="entry name" value="SDR_fam"/>
</dbReference>
<protein>
    <submittedName>
        <fullName evidence="3">NADP-dependent 3-hydroxy acid dehydrogenase YdfG</fullName>
    </submittedName>
</protein>
<evidence type="ECO:0000313" key="4">
    <source>
        <dbReference type="Proteomes" id="UP000199046"/>
    </source>
</evidence>
<dbReference type="InterPro" id="IPR036291">
    <property type="entry name" value="NAD(P)-bd_dom_sf"/>
</dbReference>
<keyword evidence="4" id="KW-1185">Reference proteome</keyword>
<dbReference type="Proteomes" id="UP000199046">
    <property type="component" value="Unassembled WGS sequence"/>
</dbReference>
<comment type="similarity">
    <text evidence="1">Belongs to the short-chain dehydrogenases/reductases (SDR) family.</text>
</comment>
<dbReference type="SUPFAM" id="SSF51735">
    <property type="entry name" value="NAD(P)-binding Rossmann-fold domains"/>
    <property type="match status" value="1"/>
</dbReference>
<accession>A0A1I1M8H6</accession>
<dbReference type="AlphaFoldDB" id="A0A1I1M8H6"/>
<dbReference type="Gene3D" id="3.40.50.720">
    <property type="entry name" value="NAD(P)-binding Rossmann-like Domain"/>
    <property type="match status" value="1"/>
</dbReference>
<name>A0A1I1M8H6_9GAMM</name>
<evidence type="ECO:0000256" key="1">
    <source>
        <dbReference type="ARBA" id="ARBA00006484"/>
    </source>
</evidence>
<dbReference type="PANTHER" id="PTHR42901:SF1">
    <property type="entry name" value="ALCOHOL DEHYDROGENASE"/>
    <property type="match status" value="1"/>
</dbReference>
<sequence>MANPTLLITGASTGIGEASARHAAQAGYNVALAARSTRRLETLAESLEQEYGVRSMAFTCNVQSWEAQAQLVASVVEHFGGLAAVFANAGRGLEGRGYSGSDPEEWREVLLTNVLGPALTVRAAMAELKKSRGHVLITGSVAGRRIMPGSFYGATKSAVQAMTYNLREEVKGSGMRVTLIEPGLVDTPFFDEPQEDALTPDDIARSVVFALTQPKHVEVHDMCILPTPPIEE</sequence>
<dbReference type="RefSeq" id="WP_090135528.1">
    <property type="nucleotide sequence ID" value="NZ_FOLY01000006.1"/>
</dbReference>
<evidence type="ECO:0000256" key="2">
    <source>
        <dbReference type="ARBA" id="ARBA00023002"/>
    </source>
</evidence>
<dbReference type="Pfam" id="PF00106">
    <property type="entry name" value="adh_short"/>
    <property type="match status" value="1"/>
</dbReference>
<dbReference type="GO" id="GO:0016491">
    <property type="term" value="F:oxidoreductase activity"/>
    <property type="evidence" value="ECO:0007669"/>
    <property type="project" value="UniProtKB-KW"/>
</dbReference>
<gene>
    <name evidence="3" type="ORF">SAMN05421848_2858</name>
</gene>
<evidence type="ECO:0000313" key="3">
    <source>
        <dbReference type="EMBL" id="SFC81701.1"/>
    </source>
</evidence>